<keyword evidence="1" id="KW-0732">Signal</keyword>
<evidence type="ECO:0000256" key="1">
    <source>
        <dbReference type="SAM" id="SignalP"/>
    </source>
</evidence>
<evidence type="ECO:0000313" key="3">
    <source>
        <dbReference type="Proteomes" id="UP001163828"/>
    </source>
</evidence>
<reference evidence="2" key="1">
    <citation type="submission" date="2022-08" db="EMBL/GenBank/DDBJ databases">
        <authorList>
            <consortium name="DOE Joint Genome Institute"/>
            <person name="Min B."/>
            <person name="Riley R."/>
            <person name="Sierra-Patev S."/>
            <person name="Naranjo-Ortiz M."/>
            <person name="Looney B."/>
            <person name="Konkel Z."/>
            <person name="Slot J.C."/>
            <person name="Sakamoto Y."/>
            <person name="Steenwyk J.L."/>
            <person name="Rokas A."/>
            <person name="Carro J."/>
            <person name="Camarero S."/>
            <person name="Ferreira P."/>
            <person name="Molpeceres G."/>
            <person name="Ruiz-Duenas F.J."/>
            <person name="Serrano A."/>
            <person name="Henrissat B."/>
            <person name="Drula E."/>
            <person name="Hughes K.W."/>
            <person name="Mata J.L."/>
            <person name="Ishikawa N.K."/>
            <person name="Vargas-Isla R."/>
            <person name="Ushijima S."/>
            <person name="Smith C.A."/>
            <person name="Ahrendt S."/>
            <person name="Andreopoulos W."/>
            <person name="He G."/>
            <person name="Labutti K."/>
            <person name="Lipzen A."/>
            <person name="Ng V."/>
            <person name="Sandor L."/>
            <person name="Barry K."/>
            <person name="Martinez A.T."/>
            <person name="Xiao Y."/>
            <person name="Gibbons J.G."/>
            <person name="Terashima K."/>
            <person name="Hibbett D.S."/>
            <person name="Grigoriev I.V."/>
        </authorList>
    </citation>
    <scope>NUCLEOTIDE SEQUENCE</scope>
    <source>
        <strain evidence="2">TFB10827</strain>
    </source>
</reference>
<sequence length="221" mass="24588">MLYTRFVQSVLTFSCFCLSLGIPVVEAIPLVERRSNEPTAKVLYPQKPSIDLIPLYFFTCASIADSIANGKSFKDATPYGTAFRFDLPIKLSSVSTSKRVLRYLLYNPSLGIPPESKPSANCFENHAVIEFHLAHPDADIEDLVGIPQLSHKVDKGPSTDTKTVSSNRDIIILPYEQEKKIVTAVLLNDIVASPPTLRYVSHSTGRTPEAAWLKMRTVKHR</sequence>
<proteinExistence type="predicted"/>
<accession>A0ABQ8QGM5</accession>
<gene>
    <name evidence="2" type="ORF">F5050DRAFT_1806656</name>
</gene>
<feature type="chain" id="PRO_5047441131" evidence="1">
    <location>
        <begin position="28"/>
        <end position="221"/>
    </location>
</feature>
<evidence type="ECO:0000313" key="2">
    <source>
        <dbReference type="EMBL" id="KAJ3997650.1"/>
    </source>
</evidence>
<comment type="caution">
    <text evidence="2">The sequence shown here is derived from an EMBL/GenBank/DDBJ whole genome shotgun (WGS) entry which is preliminary data.</text>
</comment>
<keyword evidence="3" id="KW-1185">Reference proteome</keyword>
<organism evidence="2 3">
    <name type="scientific">Lentinula boryana</name>
    <dbReference type="NCBI Taxonomy" id="40481"/>
    <lineage>
        <taxon>Eukaryota</taxon>
        <taxon>Fungi</taxon>
        <taxon>Dikarya</taxon>
        <taxon>Basidiomycota</taxon>
        <taxon>Agaricomycotina</taxon>
        <taxon>Agaricomycetes</taxon>
        <taxon>Agaricomycetidae</taxon>
        <taxon>Agaricales</taxon>
        <taxon>Marasmiineae</taxon>
        <taxon>Omphalotaceae</taxon>
        <taxon>Lentinula</taxon>
    </lineage>
</organism>
<feature type="signal peptide" evidence="1">
    <location>
        <begin position="1"/>
        <end position="27"/>
    </location>
</feature>
<dbReference type="EMBL" id="MU790577">
    <property type="protein sequence ID" value="KAJ3997650.1"/>
    <property type="molecule type" value="Genomic_DNA"/>
</dbReference>
<protein>
    <submittedName>
        <fullName evidence="2">Uncharacterized protein</fullName>
    </submittedName>
</protein>
<dbReference type="Proteomes" id="UP001163828">
    <property type="component" value="Unassembled WGS sequence"/>
</dbReference>
<name>A0ABQ8QGM5_9AGAR</name>